<evidence type="ECO:0000256" key="1">
    <source>
        <dbReference type="SAM" id="MobiDB-lite"/>
    </source>
</evidence>
<keyword evidence="3" id="KW-1185">Reference proteome</keyword>
<organism evidence="2 3">
    <name type="scientific">Nocardioides szechwanensis</name>
    <dbReference type="NCBI Taxonomy" id="1005944"/>
    <lineage>
        <taxon>Bacteria</taxon>
        <taxon>Bacillati</taxon>
        <taxon>Actinomycetota</taxon>
        <taxon>Actinomycetes</taxon>
        <taxon>Propionibacteriales</taxon>
        <taxon>Nocardioidaceae</taxon>
        <taxon>Nocardioides</taxon>
    </lineage>
</organism>
<name>A0A1H0LSZ6_9ACTN</name>
<feature type="compositionally biased region" description="Polar residues" evidence="1">
    <location>
        <begin position="1"/>
        <end position="11"/>
    </location>
</feature>
<gene>
    <name evidence="2" type="ORF">SAMN05192576_0307</name>
</gene>
<reference evidence="2 3" key="1">
    <citation type="submission" date="2016-10" db="EMBL/GenBank/DDBJ databases">
        <authorList>
            <person name="de Groot N.N."/>
        </authorList>
    </citation>
    <scope>NUCLEOTIDE SEQUENCE [LARGE SCALE GENOMIC DNA]</scope>
    <source>
        <strain evidence="2 3">CGMCC 1.11147</strain>
    </source>
</reference>
<feature type="region of interest" description="Disordered" evidence="1">
    <location>
        <begin position="1"/>
        <end position="55"/>
    </location>
</feature>
<dbReference type="AlphaFoldDB" id="A0A1H0LSZ6"/>
<dbReference type="Proteomes" id="UP000199004">
    <property type="component" value="Unassembled WGS sequence"/>
</dbReference>
<proteinExistence type="predicted"/>
<evidence type="ECO:0000313" key="2">
    <source>
        <dbReference type="EMBL" id="SDO71161.1"/>
    </source>
</evidence>
<evidence type="ECO:0000313" key="3">
    <source>
        <dbReference type="Proteomes" id="UP000199004"/>
    </source>
</evidence>
<accession>A0A1H0LSZ6</accession>
<dbReference type="EMBL" id="FNIC01000013">
    <property type="protein sequence ID" value="SDO71161.1"/>
    <property type="molecule type" value="Genomic_DNA"/>
</dbReference>
<protein>
    <submittedName>
        <fullName evidence="2">Uncharacterized protein</fullName>
    </submittedName>
</protein>
<dbReference type="STRING" id="1005944.SAMN05192576_0307"/>
<sequence>MGAGRTTSGQSDDVDVPESTSSASLMGFDGWDRFEPLTGGRGGARLACKDGLATS</sequence>